<feature type="transmembrane region" description="Helical" evidence="8">
    <location>
        <begin position="457"/>
        <end position="476"/>
    </location>
</feature>
<dbReference type="Gene3D" id="1.20.1730.10">
    <property type="entry name" value="Sodium/glucose cotransporter"/>
    <property type="match status" value="1"/>
</dbReference>
<dbReference type="STRING" id="47500.AF333_11475"/>
<dbReference type="GeneID" id="42305802"/>
<gene>
    <name evidence="9" type="ORF">AF333_11475</name>
    <name evidence="10" type="ORF">SAMN04487909_113123</name>
</gene>
<dbReference type="InterPro" id="IPR038377">
    <property type="entry name" value="Na/Glc_symporter_sf"/>
</dbReference>
<dbReference type="AlphaFoldDB" id="A0A0D1VFK1"/>
<keyword evidence="4 8" id="KW-0812">Transmembrane</keyword>
<feature type="transmembrane region" description="Helical" evidence="8">
    <location>
        <begin position="229"/>
        <end position="249"/>
    </location>
</feature>
<feature type="transmembrane region" description="Helical" evidence="8">
    <location>
        <begin position="388"/>
        <end position="409"/>
    </location>
</feature>
<feature type="transmembrane region" description="Helical" evidence="8">
    <location>
        <begin position="421"/>
        <end position="445"/>
    </location>
</feature>
<keyword evidence="3" id="KW-0813">Transport</keyword>
<feature type="transmembrane region" description="Helical" evidence="8">
    <location>
        <begin position="187"/>
        <end position="208"/>
    </location>
</feature>
<dbReference type="PANTHER" id="PTHR48086:SF8">
    <property type="entry name" value="MONOCARBOXYLIC ACID PERMEASE"/>
    <property type="match status" value="1"/>
</dbReference>
<organism evidence="9 11">
    <name type="scientific">Aneurinibacillus migulanus</name>
    <name type="common">Bacillus migulanus</name>
    <dbReference type="NCBI Taxonomy" id="47500"/>
    <lineage>
        <taxon>Bacteria</taxon>
        <taxon>Bacillati</taxon>
        <taxon>Bacillota</taxon>
        <taxon>Bacilli</taxon>
        <taxon>Bacillales</taxon>
        <taxon>Paenibacillaceae</taxon>
        <taxon>Aneurinibacillus group</taxon>
        <taxon>Aneurinibacillus</taxon>
    </lineage>
</organism>
<dbReference type="InterPro" id="IPR001734">
    <property type="entry name" value="Na/solute_symporter"/>
</dbReference>
<dbReference type="PANTHER" id="PTHR48086">
    <property type="entry name" value="SODIUM/PROLINE SYMPORTER-RELATED"/>
    <property type="match status" value="1"/>
</dbReference>
<reference evidence="10 12" key="2">
    <citation type="submission" date="2016-10" db="EMBL/GenBank/DDBJ databases">
        <authorList>
            <person name="de Groot N.N."/>
        </authorList>
    </citation>
    <scope>NUCLEOTIDE SEQUENCE [LARGE SCALE GENOMIC DNA]</scope>
    <source>
        <strain evidence="10 12">DSM 2895</strain>
    </source>
</reference>
<evidence type="ECO:0000313" key="11">
    <source>
        <dbReference type="Proteomes" id="UP000037269"/>
    </source>
</evidence>
<dbReference type="CDD" id="cd10322">
    <property type="entry name" value="SLC5sbd"/>
    <property type="match status" value="1"/>
</dbReference>
<evidence type="ECO:0000256" key="8">
    <source>
        <dbReference type="SAM" id="Phobius"/>
    </source>
</evidence>
<dbReference type="GO" id="GO:0022857">
    <property type="term" value="F:transmembrane transporter activity"/>
    <property type="evidence" value="ECO:0007669"/>
    <property type="project" value="InterPro"/>
</dbReference>
<dbReference type="PROSITE" id="PS50283">
    <property type="entry name" value="NA_SOLUT_SYMP_3"/>
    <property type="match status" value="1"/>
</dbReference>
<dbReference type="Proteomes" id="UP000037269">
    <property type="component" value="Unassembled WGS sequence"/>
</dbReference>
<sequence>MNTALLIIVAFLILSIWLGLQARKGKDMNLEQWAVGGRGFGGILVFFLMAGEIFTTYTFLGASGSAYSSGIPAAVYAFNCFYFVIAYWLLPPIWKYAKEHNVISQSDFYDKKYNSPALGVLVAIISVISVIPYLIMQLKGLGIIVSEASYGTISPNIAICIAVLSITIYVMASGIHGSAWTAVIKDIMILAVVVFMGIYFPLHYYGGIQPMFQAIDTAKTSFLLFPEQGLSVSWFISATIMTALAFYMFPHMLTGVFSSKSANALRWNAAIMPIYQVIIVFSLFIGFAAVLQIPDLKGANIDLALFKLAKMSFDPWFVGIIGASGALAALVPSSLVLTSTATILSKNVYKVWKPDTTDERLVKLSRIFVPIISLITLYFTFSGGKSIMMLYLMAYSFMAQLFPALFFSLWRTNPVTVQGAIAGMIVGIIIVAYSTISGTTLATLFPSLPQVIKDIDIGLFVLLINFAVTLGVSAVTRKPVIAIKETDKANTDFQIDILDDQAVK</sequence>
<feature type="transmembrane region" description="Helical" evidence="8">
    <location>
        <begin position="364"/>
        <end position="381"/>
    </location>
</feature>
<dbReference type="EMBL" id="FNED01000013">
    <property type="protein sequence ID" value="SDJ19996.1"/>
    <property type="molecule type" value="Genomic_DNA"/>
</dbReference>
<keyword evidence="5 8" id="KW-1133">Transmembrane helix</keyword>
<evidence type="ECO:0000313" key="12">
    <source>
        <dbReference type="Proteomes" id="UP000182836"/>
    </source>
</evidence>
<protein>
    <submittedName>
        <fullName evidence="9">Sodium:solute symporter</fullName>
    </submittedName>
    <submittedName>
        <fullName evidence="10">Solute:Na+ symporter, SSS family</fullName>
    </submittedName>
</protein>
<comment type="similarity">
    <text evidence="2 7">Belongs to the sodium:solute symporter (SSF) (TC 2.A.21) family.</text>
</comment>
<evidence type="ECO:0000313" key="10">
    <source>
        <dbReference type="EMBL" id="SDJ19996.1"/>
    </source>
</evidence>
<evidence type="ECO:0000256" key="1">
    <source>
        <dbReference type="ARBA" id="ARBA00004141"/>
    </source>
</evidence>
<evidence type="ECO:0000256" key="2">
    <source>
        <dbReference type="ARBA" id="ARBA00006434"/>
    </source>
</evidence>
<comment type="subcellular location">
    <subcellularLocation>
        <location evidence="1">Membrane</location>
        <topology evidence="1">Multi-pass membrane protein</topology>
    </subcellularLocation>
</comment>
<keyword evidence="11" id="KW-1185">Reference proteome</keyword>
<evidence type="ECO:0000256" key="3">
    <source>
        <dbReference type="ARBA" id="ARBA00022448"/>
    </source>
</evidence>
<dbReference type="EMBL" id="LGUG01000004">
    <property type="protein sequence ID" value="KON96015.1"/>
    <property type="molecule type" value="Genomic_DNA"/>
</dbReference>
<evidence type="ECO:0000256" key="4">
    <source>
        <dbReference type="ARBA" id="ARBA00022692"/>
    </source>
</evidence>
<proteinExistence type="inferred from homology"/>
<keyword evidence="6 8" id="KW-0472">Membrane</keyword>
<feature type="transmembrane region" description="Helical" evidence="8">
    <location>
        <begin position="157"/>
        <end position="175"/>
    </location>
</feature>
<dbReference type="PATRIC" id="fig|47500.8.peg.2577"/>
<feature type="transmembrane region" description="Helical" evidence="8">
    <location>
        <begin position="117"/>
        <end position="136"/>
    </location>
</feature>
<dbReference type="OrthoDB" id="9810181at2"/>
<feature type="transmembrane region" description="Helical" evidence="8">
    <location>
        <begin position="269"/>
        <end position="291"/>
    </location>
</feature>
<evidence type="ECO:0000256" key="6">
    <source>
        <dbReference type="ARBA" id="ARBA00023136"/>
    </source>
</evidence>
<evidence type="ECO:0000256" key="7">
    <source>
        <dbReference type="RuleBase" id="RU362091"/>
    </source>
</evidence>
<feature type="transmembrane region" description="Helical" evidence="8">
    <location>
        <begin position="316"/>
        <end position="344"/>
    </location>
</feature>
<dbReference type="InterPro" id="IPR050277">
    <property type="entry name" value="Sodium:Solute_Symporter"/>
</dbReference>
<dbReference type="RefSeq" id="WP_043064450.1">
    <property type="nucleotide sequence ID" value="NZ_BJOA01000150.1"/>
</dbReference>
<feature type="transmembrane region" description="Helical" evidence="8">
    <location>
        <begin position="71"/>
        <end position="90"/>
    </location>
</feature>
<evidence type="ECO:0000313" key="9">
    <source>
        <dbReference type="EMBL" id="KON96015.1"/>
    </source>
</evidence>
<accession>A0A0D1VFK1</accession>
<dbReference type="GO" id="GO:0005886">
    <property type="term" value="C:plasma membrane"/>
    <property type="evidence" value="ECO:0007669"/>
    <property type="project" value="TreeGrafter"/>
</dbReference>
<feature type="transmembrane region" description="Helical" evidence="8">
    <location>
        <begin position="38"/>
        <end position="59"/>
    </location>
</feature>
<dbReference type="Pfam" id="PF00474">
    <property type="entry name" value="SSF"/>
    <property type="match status" value="1"/>
</dbReference>
<dbReference type="Proteomes" id="UP000182836">
    <property type="component" value="Unassembled WGS sequence"/>
</dbReference>
<reference evidence="9 11" key="1">
    <citation type="submission" date="2015-07" db="EMBL/GenBank/DDBJ databases">
        <title>Fjat-14205 dsm 2895.</title>
        <authorList>
            <person name="Liu B."/>
            <person name="Wang J."/>
            <person name="Zhu Y."/>
            <person name="Liu G."/>
            <person name="Chen Q."/>
            <person name="Chen Z."/>
            <person name="Lan J."/>
            <person name="Che J."/>
            <person name="Ge C."/>
            <person name="Shi H."/>
            <person name="Pan Z."/>
            <person name="Liu X."/>
        </authorList>
    </citation>
    <scope>NUCLEOTIDE SEQUENCE [LARGE SCALE GENOMIC DNA]</scope>
    <source>
        <strain evidence="9 11">DSM 2895</strain>
    </source>
</reference>
<evidence type="ECO:0000256" key="5">
    <source>
        <dbReference type="ARBA" id="ARBA00022989"/>
    </source>
</evidence>
<name>A0A0D1VFK1_ANEMI</name>